<feature type="region of interest" description="Disordered" evidence="1">
    <location>
        <begin position="68"/>
        <end position="89"/>
    </location>
</feature>
<sequence>MLCFVCKNIDFGMDGMISRLLVAGMTLAFATSANGQAHTTPSTQPDKFIPVSQVSGVDIVRLAELPKVPKKSHEAESCDTPASKTPSVEARAVEQQGWTVTGEAKLGSLQAVSFVADMEQGTSGSCLLKEGNLAFYEDGKLVALAYAAKNAALSLGRVEQNGDGLRIWDGDWVQQPVADVKLVGGKGIIITALPGEEKFCSGQVTVPNIYRLPISLARIMLNEHGWQPEESKDELDIISKGLREMGISEVDGCSGTGFGYCGFSYKNADHSLSVTTVGDTPSVLSYDVKCSN</sequence>
<name>A0A248UM21_9HYPH</name>
<evidence type="ECO:0000313" key="3">
    <source>
        <dbReference type="Proteomes" id="UP000215256"/>
    </source>
</evidence>
<evidence type="ECO:0000313" key="2">
    <source>
        <dbReference type="EMBL" id="ASV87590.1"/>
    </source>
</evidence>
<reference evidence="2 3" key="1">
    <citation type="submission" date="2017-07" db="EMBL/GenBank/DDBJ databases">
        <title>Phylogenetic study on the rhizospheric bacterium Ochrobactrum sp. A44.</title>
        <authorList>
            <person name="Krzyzanowska D.M."/>
            <person name="Ossowicki A."/>
            <person name="Rajewska M."/>
            <person name="Maciag T."/>
            <person name="Kaczynski Z."/>
            <person name="Czerwicka M."/>
            <person name="Jafra S."/>
        </authorList>
    </citation>
    <scope>NUCLEOTIDE SEQUENCE [LARGE SCALE GENOMIC DNA]</scope>
    <source>
        <strain evidence="2 3">A44</strain>
    </source>
</reference>
<evidence type="ECO:0000256" key="1">
    <source>
        <dbReference type="SAM" id="MobiDB-lite"/>
    </source>
</evidence>
<gene>
    <name evidence="2" type="ORF">CES85_2253</name>
</gene>
<accession>A0A248UM21</accession>
<organism evidence="2 3">
    <name type="scientific">Ochrobactrum quorumnocens</name>
    <dbReference type="NCBI Taxonomy" id="271865"/>
    <lineage>
        <taxon>Bacteria</taxon>
        <taxon>Pseudomonadati</taxon>
        <taxon>Pseudomonadota</taxon>
        <taxon>Alphaproteobacteria</taxon>
        <taxon>Hyphomicrobiales</taxon>
        <taxon>Brucellaceae</taxon>
        <taxon>Brucella/Ochrobactrum group</taxon>
        <taxon>Ochrobactrum</taxon>
    </lineage>
</organism>
<dbReference type="Proteomes" id="UP000215256">
    <property type="component" value="Chromosome 1"/>
</dbReference>
<dbReference type="AlphaFoldDB" id="A0A248UM21"/>
<proteinExistence type="predicted"/>
<dbReference type="EMBL" id="CP022604">
    <property type="protein sequence ID" value="ASV87590.1"/>
    <property type="molecule type" value="Genomic_DNA"/>
</dbReference>
<dbReference type="KEGG" id="och:CES85_2253"/>
<protein>
    <submittedName>
        <fullName evidence="2">Uncharacterized protein</fullName>
    </submittedName>
</protein>